<evidence type="ECO:0000313" key="8">
    <source>
        <dbReference type="EMBL" id="PTU31268.1"/>
    </source>
</evidence>
<feature type="modified residue" description="4-aspartylphosphate" evidence="5">
    <location>
        <position position="95"/>
    </location>
</feature>
<evidence type="ECO:0000259" key="6">
    <source>
        <dbReference type="PROSITE" id="PS50043"/>
    </source>
</evidence>
<dbReference type="InterPro" id="IPR058245">
    <property type="entry name" value="NreC/VraR/RcsB-like_REC"/>
</dbReference>
<dbReference type="PROSITE" id="PS50043">
    <property type="entry name" value="HTH_LUXR_2"/>
    <property type="match status" value="1"/>
</dbReference>
<evidence type="ECO:0000256" key="2">
    <source>
        <dbReference type="ARBA" id="ARBA00023015"/>
    </source>
</evidence>
<dbReference type="InterPro" id="IPR039420">
    <property type="entry name" value="WalR-like"/>
</dbReference>
<evidence type="ECO:0000259" key="7">
    <source>
        <dbReference type="PROSITE" id="PS50110"/>
    </source>
</evidence>
<dbReference type="EMBL" id="QANS01000003">
    <property type="protein sequence ID" value="PTU31268.1"/>
    <property type="molecule type" value="Genomic_DNA"/>
</dbReference>
<dbReference type="InterPro" id="IPR000792">
    <property type="entry name" value="Tscrpt_reg_LuxR_C"/>
</dbReference>
<keyword evidence="3 8" id="KW-0238">DNA-binding</keyword>
<dbReference type="SUPFAM" id="SSF52172">
    <property type="entry name" value="CheY-like"/>
    <property type="match status" value="1"/>
</dbReference>
<dbReference type="GO" id="GO:0003677">
    <property type="term" value="F:DNA binding"/>
    <property type="evidence" value="ECO:0007669"/>
    <property type="project" value="UniProtKB-KW"/>
</dbReference>
<accession>A0A2T5MFB5</accession>
<dbReference type="InterPro" id="IPR001789">
    <property type="entry name" value="Sig_transdc_resp-reg_receiver"/>
</dbReference>
<reference evidence="8 9" key="1">
    <citation type="submission" date="2018-04" db="EMBL/GenBank/DDBJ databases">
        <title>Novel species isolated from glacier.</title>
        <authorList>
            <person name="Liu Q."/>
            <person name="Xin Y.-H."/>
        </authorList>
    </citation>
    <scope>NUCLEOTIDE SEQUENCE [LARGE SCALE GENOMIC DNA]</scope>
    <source>
        <strain evidence="8 9">GT1R17</strain>
    </source>
</reference>
<evidence type="ECO:0000256" key="4">
    <source>
        <dbReference type="ARBA" id="ARBA00023163"/>
    </source>
</evidence>
<protein>
    <submittedName>
        <fullName evidence="8">DNA-binding response regulator</fullName>
    </submittedName>
</protein>
<proteinExistence type="predicted"/>
<dbReference type="GO" id="GO:0006355">
    <property type="term" value="P:regulation of DNA-templated transcription"/>
    <property type="evidence" value="ECO:0007669"/>
    <property type="project" value="InterPro"/>
</dbReference>
<dbReference type="SUPFAM" id="SSF46894">
    <property type="entry name" value="C-terminal effector domain of the bipartite response regulators"/>
    <property type="match status" value="1"/>
</dbReference>
<keyword evidence="9" id="KW-1185">Reference proteome</keyword>
<keyword evidence="4" id="KW-0804">Transcription</keyword>
<keyword evidence="2" id="KW-0805">Transcription regulation</keyword>
<dbReference type="Pfam" id="PF00196">
    <property type="entry name" value="GerE"/>
    <property type="match status" value="1"/>
</dbReference>
<name>A0A2T5MFB5_9GAMM</name>
<dbReference type="AlphaFoldDB" id="A0A2T5MFB5"/>
<dbReference type="InterPro" id="IPR016032">
    <property type="entry name" value="Sig_transdc_resp-reg_C-effctor"/>
</dbReference>
<evidence type="ECO:0000256" key="5">
    <source>
        <dbReference type="PROSITE-ProRule" id="PRU00169"/>
    </source>
</evidence>
<feature type="domain" description="HTH luxR-type" evidence="6">
    <location>
        <begin position="186"/>
        <end position="251"/>
    </location>
</feature>
<evidence type="ECO:0000313" key="9">
    <source>
        <dbReference type="Proteomes" id="UP000244248"/>
    </source>
</evidence>
<keyword evidence="1 5" id="KW-0597">Phosphoprotein</keyword>
<comment type="caution">
    <text evidence="8">The sequence shown here is derived from an EMBL/GenBank/DDBJ whole genome shotgun (WGS) entry which is preliminary data.</text>
</comment>
<dbReference type="PROSITE" id="PS50110">
    <property type="entry name" value="RESPONSE_REGULATORY"/>
    <property type="match status" value="1"/>
</dbReference>
<dbReference type="PANTHER" id="PTHR43214:SF41">
    <property type="entry name" value="NITRATE_NITRITE RESPONSE REGULATOR PROTEIN NARP"/>
    <property type="match status" value="1"/>
</dbReference>
<dbReference type="PRINTS" id="PR00038">
    <property type="entry name" value="HTHLUXR"/>
</dbReference>
<dbReference type="CDD" id="cd17535">
    <property type="entry name" value="REC_NarL-like"/>
    <property type="match status" value="1"/>
</dbReference>
<dbReference type="Gene3D" id="3.40.50.2300">
    <property type="match status" value="1"/>
</dbReference>
<sequence>MRSLLRACRSRPCVVSYVDVLDGRNQNSCRRDLAEDESVAGINRVLVVEDEAQTRERLARAVSADANLELCGTAANCADARLLFAEQRPQAVLIDLGLPDGDGAALIRELAAVAPETLFMVITVFGDETHVVEAIKAGASSYLLKDASALRVARAIHEMFDGGSPISPAVARHLLQRMQTPSEPKRAEPAAQLSARERDVLLLVAKGYAYLEISEALDVSVNTVGSHVKQIYRKLAVSSRGEAVYEAVQQGLISDLSSGRPH</sequence>
<dbReference type="PANTHER" id="PTHR43214">
    <property type="entry name" value="TWO-COMPONENT RESPONSE REGULATOR"/>
    <property type="match status" value="1"/>
</dbReference>
<dbReference type="Proteomes" id="UP000244248">
    <property type="component" value="Unassembled WGS sequence"/>
</dbReference>
<evidence type="ECO:0000256" key="3">
    <source>
        <dbReference type="ARBA" id="ARBA00023125"/>
    </source>
</evidence>
<dbReference type="InterPro" id="IPR011006">
    <property type="entry name" value="CheY-like_superfamily"/>
</dbReference>
<dbReference type="SMART" id="SM00421">
    <property type="entry name" value="HTH_LUXR"/>
    <property type="match status" value="1"/>
</dbReference>
<dbReference type="OrthoDB" id="9796655at2"/>
<dbReference type="GO" id="GO:0000160">
    <property type="term" value="P:phosphorelay signal transduction system"/>
    <property type="evidence" value="ECO:0007669"/>
    <property type="project" value="InterPro"/>
</dbReference>
<organism evidence="8 9">
    <name type="scientific">Stenotrophobium rhamnosiphilum</name>
    <dbReference type="NCBI Taxonomy" id="2029166"/>
    <lineage>
        <taxon>Bacteria</taxon>
        <taxon>Pseudomonadati</taxon>
        <taxon>Pseudomonadota</taxon>
        <taxon>Gammaproteobacteria</taxon>
        <taxon>Nevskiales</taxon>
        <taxon>Nevskiaceae</taxon>
        <taxon>Stenotrophobium</taxon>
    </lineage>
</organism>
<dbReference type="CDD" id="cd06170">
    <property type="entry name" value="LuxR_C_like"/>
    <property type="match status" value="1"/>
</dbReference>
<gene>
    <name evidence="8" type="ORF">CJD38_07910</name>
</gene>
<evidence type="ECO:0000256" key="1">
    <source>
        <dbReference type="ARBA" id="ARBA00022553"/>
    </source>
</evidence>
<dbReference type="SMART" id="SM00448">
    <property type="entry name" value="REC"/>
    <property type="match status" value="1"/>
</dbReference>
<feature type="domain" description="Response regulatory" evidence="7">
    <location>
        <begin position="44"/>
        <end position="160"/>
    </location>
</feature>
<dbReference type="Pfam" id="PF00072">
    <property type="entry name" value="Response_reg"/>
    <property type="match status" value="1"/>
</dbReference>